<dbReference type="Proteomes" id="UP001595616">
    <property type="component" value="Unassembled WGS sequence"/>
</dbReference>
<evidence type="ECO:0000256" key="1">
    <source>
        <dbReference type="SAM" id="SignalP"/>
    </source>
</evidence>
<name>A0ABV7YX15_9BACT</name>
<comment type="caution">
    <text evidence="2">The sequence shown here is derived from an EMBL/GenBank/DDBJ whole genome shotgun (WGS) entry which is preliminary data.</text>
</comment>
<dbReference type="RefSeq" id="WP_379838295.1">
    <property type="nucleotide sequence ID" value="NZ_JBHRYQ010000001.1"/>
</dbReference>
<protein>
    <recommendedName>
        <fullName evidence="4">Outer membrane lipoprotein-sorting protein</fullName>
    </recommendedName>
</protein>
<feature type="signal peptide" evidence="1">
    <location>
        <begin position="1"/>
        <end position="18"/>
    </location>
</feature>
<gene>
    <name evidence="2" type="ORF">ACFOOI_12395</name>
</gene>
<reference evidence="3" key="1">
    <citation type="journal article" date="2019" name="Int. J. Syst. Evol. Microbiol.">
        <title>The Global Catalogue of Microorganisms (GCM) 10K type strain sequencing project: providing services to taxonomists for standard genome sequencing and annotation.</title>
        <authorList>
            <consortium name="The Broad Institute Genomics Platform"/>
            <consortium name="The Broad Institute Genome Sequencing Center for Infectious Disease"/>
            <person name="Wu L."/>
            <person name="Ma J."/>
        </authorList>
    </citation>
    <scope>NUCLEOTIDE SEQUENCE [LARGE SCALE GENOMIC DNA]</scope>
    <source>
        <strain evidence="3">CECT 7956</strain>
    </source>
</reference>
<evidence type="ECO:0000313" key="2">
    <source>
        <dbReference type="EMBL" id="MFC3811456.1"/>
    </source>
</evidence>
<feature type="chain" id="PRO_5045848893" description="Outer membrane lipoprotein-sorting protein" evidence="1">
    <location>
        <begin position="19"/>
        <end position="232"/>
    </location>
</feature>
<keyword evidence="1" id="KW-0732">Signal</keyword>
<dbReference type="EMBL" id="JBHRYQ010000001">
    <property type="protein sequence ID" value="MFC3811456.1"/>
    <property type="molecule type" value="Genomic_DNA"/>
</dbReference>
<evidence type="ECO:0000313" key="3">
    <source>
        <dbReference type="Proteomes" id="UP001595616"/>
    </source>
</evidence>
<accession>A0ABV7YX15</accession>
<organism evidence="2 3">
    <name type="scientific">Lacihabitans lacunae</name>
    <dbReference type="NCBI Taxonomy" id="1028214"/>
    <lineage>
        <taxon>Bacteria</taxon>
        <taxon>Pseudomonadati</taxon>
        <taxon>Bacteroidota</taxon>
        <taxon>Cytophagia</taxon>
        <taxon>Cytophagales</taxon>
        <taxon>Leadbetterellaceae</taxon>
        <taxon>Lacihabitans</taxon>
    </lineage>
</organism>
<sequence length="232" mass="25582">MKKIIFPVLFLFSVAVSAQEVTPKSVIEKYITAIGGQTAVAGIKDFYMEVEGSVQGQDMSMVVQKKLPNKLFTSVNVSGMGEVQKMVFDGTKGLSSSMGNEQVLEGEATKQLEAQSSIIGEIEYLKDLEKLTFEGTEVIDGQNCNVLTIQNAVGEAKEYYSIDSGLKIRQINEMETPMGATTITIDYKDYKKVGDIMFPHTLKQDMGVMAMELTVKTIKMNQNLADSIFEVK</sequence>
<evidence type="ECO:0008006" key="4">
    <source>
        <dbReference type="Google" id="ProtNLM"/>
    </source>
</evidence>
<keyword evidence="3" id="KW-1185">Reference proteome</keyword>
<proteinExistence type="predicted"/>